<dbReference type="Pfam" id="PF10433">
    <property type="entry name" value="Beta-prop_RSE1_1st"/>
    <property type="match status" value="1"/>
</dbReference>
<evidence type="ECO:0000313" key="6">
    <source>
        <dbReference type="EMBL" id="ORY85673.1"/>
    </source>
</evidence>
<dbReference type="OrthoDB" id="433457at2759"/>
<dbReference type="STRING" id="56484.A0A1Y2FNY2"/>
<dbReference type="RefSeq" id="XP_040727155.1">
    <property type="nucleotide sequence ID" value="XM_040868802.1"/>
</dbReference>
<evidence type="ECO:0000259" key="5">
    <source>
        <dbReference type="Pfam" id="PF23726"/>
    </source>
</evidence>
<dbReference type="EMBL" id="MCFI01000004">
    <property type="protein sequence ID" value="ORY85673.1"/>
    <property type="molecule type" value="Genomic_DNA"/>
</dbReference>
<dbReference type="InterPro" id="IPR018846">
    <property type="entry name" value="Beta-prop_RSE1/DDB1/CPSF1_1st"/>
</dbReference>
<dbReference type="GO" id="GO:0003676">
    <property type="term" value="F:nucleic acid binding"/>
    <property type="evidence" value="ECO:0007669"/>
    <property type="project" value="InterPro"/>
</dbReference>
<protein>
    <submittedName>
        <fullName evidence="6">CPSF A subunit region-domain-containing protein</fullName>
    </submittedName>
</protein>
<comment type="caution">
    <text evidence="6">The sequence shown here is derived from an EMBL/GenBank/DDBJ whole genome shotgun (WGS) entry which is preliminary data.</text>
</comment>
<feature type="domain" description="RSE1/DDB1/CPSF1 C-terminal" evidence="3">
    <location>
        <begin position="723"/>
        <end position="1040"/>
    </location>
</feature>
<dbReference type="Gene3D" id="2.130.10.10">
    <property type="entry name" value="YVTN repeat-like/Quinoprotein amine dehydrogenase"/>
    <property type="match status" value="3"/>
</dbReference>
<dbReference type="GeneID" id="63785401"/>
<reference evidence="6 7" key="1">
    <citation type="submission" date="2016-07" db="EMBL/GenBank/DDBJ databases">
        <title>Pervasive Adenine N6-methylation of Active Genes in Fungi.</title>
        <authorList>
            <consortium name="DOE Joint Genome Institute"/>
            <person name="Mondo S.J."/>
            <person name="Dannebaum R.O."/>
            <person name="Kuo R.C."/>
            <person name="Labutti K."/>
            <person name="Haridas S."/>
            <person name="Kuo A."/>
            <person name="Salamov A."/>
            <person name="Ahrendt S.R."/>
            <person name="Lipzen A."/>
            <person name="Sullivan W."/>
            <person name="Andreopoulos W.B."/>
            <person name="Clum A."/>
            <person name="Lindquist E."/>
            <person name="Daum C."/>
            <person name="Ramamoorthy G.K."/>
            <person name="Gryganskyi A."/>
            <person name="Culley D."/>
            <person name="Magnuson J.K."/>
            <person name="James T.Y."/>
            <person name="O'Malley M.A."/>
            <person name="Stajich J.E."/>
            <person name="Spatafora J.W."/>
            <person name="Visel A."/>
            <person name="Grigoriev I.V."/>
        </authorList>
    </citation>
    <scope>NUCLEOTIDE SEQUENCE [LARGE SCALE GENOMIC DNA]</scope>
    <source>
        <strain evidence="6 7">12-1054</strain>
    </source>
</reference>
<keyword evidence="7" id="KW-1185">Reference proteome</keyword>
<evidence type="ECO:0000259" key="3">
    <source>
        <dbReference type="Pfam" id="PF03178"/>
    </source>
</evidence>
<evidence type="ECO:0000256" key="2">
    <source>
        <dbReference type="ARBA" id="ARBA00023242"/>
    </source>
</evidence>
<dbReference type="PANTHER" id="PTHR10644">
    <property type="entry name" value="DNA REPAIR/RNA PROCESSING CPSF FAMILY"/>
    <property type="match status" value="1"/>
</dbReference>
<dbReference type="Pfam" id="PF23726">
    <property type="entry name" value="Beta-prop_RSE1_2nd"/>
    <property type="match status" value="1"/>
</dbReference>
<dbReference type="AlphaFoldDB" id="A0A1Y2FNY2"/>
<evidence type="ECO:0000256" key="1">
    <source>
        <dbReference type="ARBA" id="ARBA00004123"/>
    </source>
</evidence>
<dbReference type="GO" id="GO:0005634">
    <property type="term" value="C:nucleus"/>
    <property type="evidence" value="ECO:0007669"/>
    <property type="project" value="UniProtKB-SubCell"/>
</dbReference>
<sequence length="1072" mass="116781">MAYVVTASKATSVKIACSAKLTDETTPHLVTASSNIISIHQPHTLKPLFELTCFGRIATLTAFLPGSDVREHLFVTTDDEHYFTLSVFGDSVITGAAGDLEAPGMIKPDGGPRVVANEDYILVYQYLGVVNVFPIQRTNNPRKRSADGARLFGTPVTCRFNEVKAHDLILLPSVDKLTCFGILYTDLHKKTHFKSYELHPRKGDFDLLPGKLAAGPFQPGTDLALDIGKGTVICLGEKEMYRISPGKPFETEALSTATLYNCRTRLSASQWLLGDDYGLLYTLDIEGDAMPKLKHLSQAADPEKDTTPFSMPTVLVALKDELFLGSHYGDSQLFSWPDLRILGKRTNLSPILDLLLEKPSHTAGAATLIAASGAYKDGCLRVIKYGVGLNERYEVGVSGVRGLWALEQSALIVVAFVSGYIVLKVGTDGDLEQISAGDDNIILASEVDDKVLLVTKEEIKLLSDSVVIDSKALQNITAAKHVEQGLCVLANNSLYSFALSSSSIKQRAQHAFEGRETGALAAANDKVFVTFWNEPVLWVGNTSLNNLAEIPLETDLVVHSIVVQQLNGIDSPMLLLGMNDGSLLSFVFDSEGATVSGRKQASLGTAPVSLHAFNTPQGPNVFAISDRPTVIYSARSKLAFSAVDLASCNYFTAFANTALGSSVIVATDDALRFGGIDDVQKLQFRTIKIGELVRRLVEMDDVIATITLRMEVDALTGNETQSSFVRVYDKITFEERDSYELEAQEMCQSLCLHTTNEGEQRIIVGTSYQDHESSSEDQRGRIISFGINDADKSLWLDSQTEVCGAVYSLVSVPGDGIVAGISSYVRLYRCESNSLKEVGQFRSSTFAITVAARGHDVVVGDMMRSVTTLKVRAQTEDPSAGRVVDGISEEARDFAPAWMSAVSYFGETTILAGEIEGNLILYAPSDSPLAENEMRLDRTGTFRYGEFINRIVPGQIMQQDDDAIVKPHCVFATVDGSIGIVGEIQGDQVNFLLALQTAIGETISSIGGLSHARFRAFKSASIKEMEPKRFVDGDLLEHYLEMSLAEQEQVAKKVERTTAEIEQIVENLARLH</sequence>
<name>A0A1Y2FNY2_PROLT</name>
<feature type="domain" description="RSE1/DDB1/CPSF1 second beta-propeller" evidence="5">
    <location>
        <begin position="394"/>
        <end position="674"/>
    </location>
</feature>
<dbReference type="InterPro" id="IPR050358">
    <property type="entry name" value="RSE1/DDB1/CFT1"/>
</dbReference>
<dbReference type="Pfam" id="PF03178">
    <property type="entry name" value="CPSF_A"/>
    <property type="match status" value="1"/>
</dbReference>
<feature type="domain" description="RSE1/DDB1/CPSF1 first beta-propeller" evidence="4">
    <location>
        <begin position="12"/>
        <end position="347"/>
    </location>
</feature>
<evidence type="ECO:0000259" key="4">
    <source>
        <dbReference type="Pfam" id="PF10433"/>
    </source>
</evidence>
<proteinExistence type="predicted"/>
<dbReference type="Proteomes" id="UP000193685">
    <property type="component" value="Unassembled WGS sequence"/>
</dbReference>
<accession>A0A1Y2FNY2</accession>
<dbReference type="OMA" id="EHYLEMS"/>
<comment type="subcellular location">
    <subcellularLocation>
        <location evidence="1">Nucleus</location>
    </subcellularLocation>
</comment>
<keyword evidence="2" id="KW-0539">Nucleus</keyword>
<dbReference type="InterPro" id="IPR058543">
    <property type="entry name" value="Beta-prop_RSE1/DDB1/CPSF1_2nd"/>
</dbReference>
<dbReference type="Gene3D" id="1.10.150.910">
    <property type="match status" value="1"/>
</dbReference>
<evidence type="ECO:0000313" key="7">
    <source>
        <dbReference type="Proteomes" id="UP000193685"/>
    </source>
</evidence>
<dbReference type="InterPro" id="IPR004871">
    <property type="entry name" value="RSE1/DDB1/CPSF1_C"/>
</dbReference>
<organism evidence="6 7">
    <name type="scientific">Protomyces lactucae-debilis</name>
    <dbReference type="NCBI Taxonomy" id="2754530"/>
    <lineage>
        <taxon>Eukaryota</taxon>
        <taxon>Fungi</taxon>
        <taxon>Dikarya</taxon>
        <taxon>Ascomycota</taxon>
        <taxon>Taphrinomycotina</taxon>
        <taxon>Taphrinomycetes</taxon>
        <taxon>Taphrinales</taxon>
        <taxon>Protomycetaceae</taxon>
        <taxon>Protomyces</taxon>
    </lineage>
</organism>
<dbReference type="InterPro" id="IPR015943">
    <property type="entry name" value="WD40/YVTN_repeat-like_dom_sf"/>
</dbReference>
<gene>
    <name evidence="6" type="ORF">BCR37DRAFT_377365</name>
</gene>